<evidence type="ECO:0000256" key="1">
    <source>
        <dbReference type="SAM" id="Phobius"/>
    </source>
</evidence>
<keyword evidence="3" id="KW-1185">Reference proteome</keyword>
<dbReference type="RefSeq" id="WP_262066087.1">
    <property type="nucleotide sequence ID" value="NZ_JAMXOD010000009.1"/>
</dbReference>
<evidence type="ECO:0000313" key="2">
    <source>
        <dbReference type="EMBL" id="MCP1102304.1"/>
    </source>
</evidence>
<reference evidence="2 3" key="1">
    <citation type="journal article" date="2022" name="Genome Biol. Evol.">
        <title>Host diet, physiology and behaviors set the stage for Lachnospiraceae cladogenesis.</title>
        <authorList>
            <person name="Vera-Ponce De Leon A."/>
            <person name="Schneider M."/>
            <person name="Jahnes B.C."/>
            <person name="Sadowski V."/>
            <person name="Camuy-Velez L.A."/>
            <person name="Duan J."/>
            <person name="Sabree Z.L."/>
        </authorList>
    </citation>
    <scope>NUCLEOTIDE SEQUENCE [LARGE SCALE GENOMIC DNA]</scope>
    <source>
        <strain evidence="2 3">PAL113</strain>
    </source>
</reference>
<dbReference type="EMBL" id="JAMZFW010000009">
    <property type="protein sequence ID" value="MCP1102304.1"/>
    <property type="molecule type" value="Genomic_DNA"/>
</dbReference>
<keyword evidence="1" id="KW-0812">Transmembrane</keyword>
<comment type="caution">
    <text evidence="2">The sequence shown here is derived from an EMBL/GenBank/DDBJ whole genome shotgun (WGS) entry which is preliminary data.</text>
</comment>
<sequence>MIVENEEKRTKIWRIVFGISTIAVVIVAVMILVKMFTTNPISGSWQADDGSMEMNLNSSNVAKITLLDGDEKGESVEFRYTLSRSEKKVSFQEMGKSSDNGLLNILSGTFNYNVEGGMLTLTNPEYGEQYMFEKK</sequence>
<evidence type="ECO:0000313" key="3">
    <source>
        <dbReference type="Proteomes" id="UP001523566"/>
    </source>
</evidence>
<keyword evidence="1" id="KW-0472">Membrane</keyword>
<accession>A0ABT1E8Y7</accession>
<evidence type="ECO:0008006" key="4">
    <source>
        <dbReference type="Google" id="ProtNLM"/>
    </source>
</evidence>
<organism evidence="2 3">
    <name type="scientific">Aequitasia blattaphilus</name>
    <dbReference type="NCBI Taxonomy" id="2949332"/>
    <lineage>
        <taxon>Bacteria</taxon>
        <taxon>Bacillati</taxon>
        <taxon>Bacillota</taxon>
        <taxon>Clostridia</taxon>
        <taxon>Lachnospirales</taxon>
        <taxon>Lachnospiraceae</taxon>
        <taxon>Aequitasia</taxon>
    </lineage>
</organism>
<name>A0ABT1E8Y7_9FIRM</name>
<proteinExistence type="predicted"/>
<gene>
    <name evidence="2" type="ORF">NK125_07770</name>
</gene>
<keyword evidence="1" id="KW-1133">Transmembrane helix</keyword>
<feature type="transmembrane region" description="Helical" evidence="1">
    <location>
        <begin position="12"/>
        <end position="33"/>
    </location>
</feature>
<protein>
    <recommendedName>
        <fullName evidence="4">DUF5640 domain-containing protein</fullName>
    </recommendedName>
</protein>
<dbReference type="Proteomes" id="UP001523566">
    <property type="component" value="Unassembled WGS sequence"/>
</dbReference>